<protein>
    <submittedName>
        <fullName evidence="1">Uncharacterized protein</fullName>
    </submittedName>
</protein>
<gene>
    <name evidence="1" type="ORF">L0U89_00810</name>
</gene>
<sequence length="48" mass="5549">MKETSIDNVIKALEEEKRRGATTVRYRGTLVVVTKNSWSIILTTEPQW</sequence>
<organism evidence="1 2">
    <name type="scientific">Mariniradius sediminis</name>
    <dbReference type="NCBI Taxonomy" id="2909237"/>
    <lineage>
        <taxon>Bacteria</taxon>
        <taxon>Pseudomonadati</taxon>
        <taxon>Bacteroidota</taxon>
        <taxon>Cytophagia</taxon>
        <taxon>Cytophagales</taxon>
        <taxon>Cyclobacteriaceae</taxon>
        <taxon>Mariniradius</taxon>
    </lineage>
</organism>
<comment type="caution">
    <text evidence="1">The sequence shown here is derived from an EMBL/GenBank/DDBJ whole genome shotgun (WGS) entry which is preliminary data.</text>
</comment>
<accession>A0ABS9BP38</accession>
<keyword evidence="2" id="KW-1185">Reference proteome</keyword>
<proteinExistence type="predicted"/>
<dbReference type="RefSeq" id="WP_234859781.1">
    <property type="nucleotide sequence ID" value="NZ_JAKEVZ010000001.1"/>
</dbReference>
<name>A0ABS9BP38_9BACT</name>
<dbReference type="EMBL" id="JAKEVZ010000001">
    <property type="protein sequence ID" value="MCF1749594.1"/>
    <property type="molecule type" value="Genomic_DNA"/>
</dbReference>
<reference evidence="1 2" key="1">
    <citation type="submission" date="2022-01" db="EMBL/GenBank/DDBJ databases">
        <title>Mariniradius saccharolyticus sp. nov., isolated from sediment of a river.</title>
        <authorList>
            <person name="Liu H."/>
        </authorList>
    </citation>
    <scope>NUCLEOTIDE SEQUENCE [LARGE SCALE GENOMIC DNA]</scope>
    <source>
        <strain evidence="1 2">RY-2</strain>
    </source>
</reference>
<evidence type="ECO:0000313" key="1">
    <source>
        <dbReference type="EMBL" id="MCF1749594.1"/>
    </source>
</evidence>
<evidence type="ECO:0000313" key="2">
    <source>
        <dbReference type="Proteomes" id="UP001201449"/>
    </source>
</evidence>
<dbReference type="Proteomes" id="UP001201449">
    <property type="component" value="Unassembled WGS sequence"/>
</dbReference>